<dbReference type="HAMAP" id="MF_00167">
    <property type="entry name" value="CsrA"/>
    <property type="match status" value="1"/>
</dbReference>
<keyword evidence="4" id="KW-1005">Bacterial flagellum biogenesis</keyword>
<dbReference type="RefSeq" id="WP_146451847.1">
    <property type="nucleotide sequence ID" value="NZ_SJPS01000005.1"/>
</dbReference>
<dbReference type="InterPro" id="IPR003751">
    <property type="entry name" value="CsrA"/>
</dbReference>
<dbReference type="InterPro" id="IPR036107">
    <property type="entry name" value="CsrA_sf"/>
</dbReference>
<keyword evidence="4" id="KW-0678">Repressor</keyword>
<organism evidence="6 7">
    <name type="scientific">Bythopirellula polymerisocia</name>
    <dbReference type="NCBI Taxonomy" id="2528003"/>
    <lineage>
        <taxon>Bacteria</taxon>
        <taxon>Pseudomonadati</taxon>
        <taxon>Planctomycetota</taxon>
        <taxon>Planctomycetia</taxon>
        <taxon>Pirellulales</taxon>
        <taxon>Lacipirellulaceae</taxon>
        <taxon>Bythopirellula</taxon>
    </lineage>
</organism>
<dbReference type="SUPFAM" id="SSF117130">
    <property type="entry name" value="CsrA-like"/>
    <property type="match status" value="1"/>
</dbReference>
<keyword evidence="1 4" id="KW-0963">Cytoplasm</keyword>
<dbReference type="EMBL" id="SJPS01000005">
    <property type="protein sequence ID" value="TWU24615.1"/>
    <property type="molecule type" value="Genomic_DNA"/>
</dbReference>
<dbReference type="Pfam" id="PF02599">
    <property type="entry name" value="CsrA"/>
    <property type="match status" value="1"/>
</dbReference>
<dbReference type="GO" id="GO:0006109">
    <property type="term" value="P:regulation of carbohydrate metabolic process"/>
    <property type="evidence" value="ECO:0007669"/>
    <property type="project" value="InterPro"/>
</dbReference>
<dbReference type="OrthoDB" id="289081at2"/>
<keyword evidence="7" id="KW-1185">Reference proteome</keyword>
<name>A0A5C6CKN0_9BACT</name>
<dbReference type="GO" id="GO:0005829">
    <property type="term" value="C:cytosol"/>
    <property type="evidence" value="ECO:0007669"/>
    <property type="project" value="TreeGrafter"/>
</dbReference>
<dbReference type="GO" id="GO:1902208">
    <property type="term" value="P:regulation of bacterial-type flagellum assembly"/>
    <property type="evidence" value="ECO:0007669"/>
    <property type="project" value="UniProtKB-UniRule"/>
</dbReference>
<dbReference type="GO" id="GO:0048027">
    <property type="term" value="F:mRNA 5'-UTR binding"/>
    <property type="evidence" value="ECO:0007669"/>
    <property type="project" value="UniProtKB-UniRule"/>
</dbReference>
<dbReference type="GO" id="GO:0044781">
    <property type="term" value="P:bacterial-type flagellum organization"/>
    <property type="evidence" value="ECO:0007669"/>
    <property type="project" value="UniProtKB-KW"/>
</dbReference>
<protein>
    <recommendedName>
        <fullName evidence="4">Translational regulator CsrA</fullName>
    </recommendedName>
</protein>
<comment type="subunit">
    <text evidence="4">Homodimer; the beta-strands of each monomer intercalate to form a hydrophobic core, while the alpha-helices form wings that extend away from the core.</text>
</comment>
<dbReference type="GO" id="GO:0045947">
    <property type="term" value="P:negative regulation of translational initiation"/>
    <property type="evidence" value="ECO:0007669"/>
    <property type="project" value="UniProtKB-UniRule"/>
</dbReference>
<dbReference type="Proteomes" id="UP000318437">
    <property type="component" value="Unassembled WGS sequence"/>
</dbReference>
<dbReference type="PANTHER" id="PTHR34984:SF1">
    <property type="entry name" value="CARBON STORAGE REGULATOR"/>
    <property type="match status" value="1"/>
</dbReference>
<evidence type="ECO:0000313" key="6">
    <source>
        <dbReference type="EMBL" id="TWU24615.1"/>
    </source>
</evidence>
<dbReference type="PANTHER" id="PTHR34984">
    <property type="entry name" value="CARBON STORAGE REGULATOR"/>
    <property type="match status" value="1"/>
</dbReference>
<keyword evidence="3 4" id="KW-0694">RNA-binding</keyword>
<comment type="similarity">
    <text evidence="4">Belongs to the CsrA/RsmA family.</text>
</comment>
<evidence type="ECO:0000256" key="2">
    <source>
        <dbReference type="ARBA" id="ARBA00022845"/>
    </source>
</evidence>
<comment type="caution">
    <text evidence="6">The sequence shown here is derived from an EMBL/GenBank/DDBJ whole genome shotgun (WGS) entry which is preliminary data.</text>
</comment>
<evidence type="ECO:0000256" key="5">
    <source>
        <dbReference type="SAM" id="MobiDB-lite"/>
    </source>
</evidence>
<dbReference type="Gene3D" id="2.60.40.4380">
    <property type="entry name" value="Translational regulator CsrA"/>
    <property type="match status" value="1"/>
</dbReference>
<gene>
    <name evidence="4" type="primary">csrA</name>
    <name evidence="6" type="ORF">Pla144_35000</name>
</gene>
<accession>A0A5C6CKN0</accession>
<comment type="subcellular location">
    <subcellularLocation>
        <location evidence="4">Cytoplasm</location>
    </subcellularLocation>
</comment>
<evidence type="ECO:0000313" key="7">
    <source>
        <dbReference type="Proteomes" id="UP000318437"/>
    </source>
</evidence>
<sequence>MLVLTRKCQESLVVGETHGFEKELKITVLDVRNGRVKLGFEASHEVPIHRAELWERIHEEERLLDPDPRVPESGNRLSYAELPNEGLISGSDY</sequence>
<proteinExistence type="inferred from homology"/>
<evidence type="ECO:0000256" key="1">
    <source>
        <dbReference type="ARBA" id="ARBA00022490"/>
    </source>
</evidence>
<evidence type="ECO:0000256" key="4">
    <source>
        <dbReference type="HAMAP-Rule" id="MF_00167"/>
    </source>
</evidence>
<dbReference type="AlphaFoldDB" id="A0A5C6CKN0"/>
<dbReference type="GO" id="GO:0006402">
    <property type="term" value="P:mRNA catabolic process"/>
    <property type="evidence" value="ECO:0007669"/>
    <property type="project" value="InterPro"/>
</dbReference>
<evidence type="ECO:0000256" key="3">
    <source>
        <dbReference type="ARBA" id="ARBA00022884"/>
    </source>
</evidence>
<reference evidence="6 7" key="1">
    <citation type="submission" date="2019-02" db="EMBL/GenBank/DDBJ databases">
        <title>Deep-cultivation of Planctomycetes and their phenomic and genomic characterization uncovers novel biology.</title>
        <authorList>
            <person name="Wiegand S."/>
            <person name="Jogler M."/>
            <person name="Boedeker C."/>
            <person name="Pinto D."/>
            <person name="Vollmers J."/>
            <person name="Rivas-Marin E."/>
            <person name="Kohn T."/>
            <person name="Peeters S.H."/>
            <person name="Heuer A."/>
            <person name="Rast P."/>
            <person name="Oberbeckmann S."/>
            <person name="Bunk B."/>
            <person name="Jeske O."/>
            <person name="Meyerdierks A."/>
            <person name="Storesund J.E."/>
            <person name="Kallscheuer N."/>
            <person name="Luecker S."/>
            <person name="Lage O.M."/>
            <person name="Pohl T."/>
            <person name="Merkel B.J."/>
            <person name="Hornburger P."/>
            <person name="Mueller R.-W."/>
            <person name="Bruemmer F."/>
            <person name="Labrenz M."/>
            <person name="Spormann A.M."/>
            <person name="Op Den Camp H."/>
            <person name="Overmann J."/>
            <person name="Amann R."/>
            <person name="Jetten M.S.M."/>
            <person name="Mascher T."/>
            <person name="Medema M.H."/>
            <person name="Devos D.P."/>
            <person name="Kaster A.-K."/>
            <person name="Ovreas L."/>
            <person name="Rohde M."/>
            <person name="Galperin M.Y."/>
            <person name="Jogler C."/>
        </authorList>
    </citation>
    <scope>NUCLEOTIDE SEQUENCE [LARGE SCALE GENOMIC DNA]</scope>
    <source>
        <strain evidence="6 7">Pla144</strain>
    </source>
</reference>
<feature type="region of interest" description="Disordered" evidence="5">
    <location>
        <begin position="65"/>
        <end position="93"/>
    </location>
</feature>
<comment type="function">
    <text evidence="4">A translational regulator that binds mRNA to regulate translation initiation and/or mRNA stability. Usually binds in the 5'-UTR at or near the Shine-Dalgarno sequence preventing ribosome-binding, thus repressing translation. Its main target seems to be the major flagellin gene, while its function is anatagonized by FliW.</text>
</comment>
<keyword evidence="2 4" id="KW-0810">Translation regulation</keyword>